<keyword evidence="2" id="KW-0547">Nucleotide-binding</keyword>
<accession>A0A5L4UX63</accession>
<dbReference type="AlphaFoldDB" id="A0A5L4UX63"/>
<dbReference type="PANTHER" id="PTHR13504">
    <property type="entry name" value="FIDO DOMAIN-CONTAINING PROTEIN DDB_G0283145"/>
    <property type="match status" value="1"/>
</dbReference>
<dbReference type="InterPro" id="IPR040198">
    <property type="entry name" value="Fido_containing"/>
</dbReference>
<dbReference type="RefSeq" id="WP_257415805.1">
    <property type="nucleotide sequence ID" value="NZ_JANKIO010000010.1"/>
</dbReference>
<protein>
    <submittedName>
        <fullName evidence="4">Fic family protein</fullName>
    </submittedName>
</protein>
<evidence type="ECO:0000256" key="1">
    <source>
        <dbReference type="PIRSR" id="PIRSR640198-1"/>
    </source>
</evidence>
<dbReference type="InterPro" id="IPR036597">
    <property type="entry name" value="Fido-like_dom_sf"/>
</dbReference>
<feature type="active site" evidence="1">
    <location>
        <position position="172"/>
    </location>
</feature>
<evidence type="ECO:0000313" key="5">
    <source>
        <dbReference type="Proteomes" id="UP000535305"/>
    </source>
</evidence>
<comment type="caution">
    <text evidence="4">The sequence shown here is derived from an EMBL/GenBank/DDBJ whole genome shotgun (WGS) entry which is preliminary data.</text>
</comment>
<feature type="binding site" evidence="2">
    <location>
        <begin position="208"/>
        <end position="209"/>
    </location>
    <ligand>
        <name>ATP</name>
        <dbReference type="ChEBI" id="CHEBI:30616"/>
    </ligand>
</feature>
<gene>
    <name evidence="4" type="ORF">CT510_08905</name>
</gene>
<dbReference type="GO" id="GO:0005524">
    <property type="term" value="F:ATP binding"/>
    <property type="evidence" value="ECO:0007669"/>
    <property type="project" value="UniProtKB-KW"/>
</dbReference>
<feature type="binding site" evidence="2">
    <location>
        <begin position="176"/>
        <end position="183"/>
    </location>
    <ligand>
        <name>ATP</name>
        <dbReference type="ChEBI" id="CHEBI:30616"/>
    </ligand>
</feature>
<feature type="site" description="Important for autoinhibition of adenylyltransferase activity" evidence="3">
    <location>
        <position position="44"/>
    </location>
</feature>
<dbReference type="Gene3D" id="1.10.3290.10">
    <property type="entry name" value="Fido-like domain"/>
    <property type="match status" value="1"/>
</dbReference>
<reference evidence="4 5" key="1">
    <citation type="submission" date="2018-06" db="EMBL/GenBank/DDBJ databases">
        <authorList>
            <consortium name="PulseNet: The National Subtyping Network for Foodborne Disease Surveillance"/>
            <person name="Tarr C.L."/>
            <person name="Trees E."/>
            <person name="Katz L.S."/>
            <person name="Carleton-Romer H.A."/>
            <person name="Stroika S."/>
            <person name="Kucerova Z."/>
            <person name="Roache K.F."/>
            <person name="Sabol A.L."/>
            <person name="Besser J."/>
            <person name="Gerner-Smidt P."/>
        </authorList>
    </citation>
    <scope>NUCLEOTIDE SEQUENCE [LARGE SCALE GENOMIC DNA]</scope>
    <source>
        <strain evidence="4 5">PNUSAC003104</strain>
    </source>
</reference>
<dbReference type="PANTHER" id="PTHR13504:SF38">
    <property type="entry name" value="FIDO DOMAIN-CONTAINING PROTEIN"/>
    <property type="match status" value="1"/>
</dbReference>
<dbReference type="InterPro" id="IPR003812">
    <property type="entry name" value="Fido"/>
</dbReference>
<dbReference type="EMBL" id="AABVLA010000051">
    <property type="protein sequence ID" value="EAJ1622749.1"/>
    <property type="molecule type" value="Genomic_DNA"/>
</dbReference>
<evidence type="ECO:0000256" key="3">
    <source>
        <dbReference type="PIRSR" id="PIRSR640198-3"/>
    </source>
</evidence>
<evidence type="ECO:0000313" key="4">
    <source>
        <dbReference type="EMBL" id="EAJ1622749.1"/>
    </source>
</evidence>
<dbReference type="Proteomes" id="UP000535305">
    <property type="component" value="Unassembled WGS sequence"/>
</dbReference>
<keyword evidence="2" id="KW-0067">ATP-binding</keyword>
<dbReference type="Pfam" id="PF02661">
    <property type="entry name" value="Fic"/>
    <property type="match status" value="1"/>
</dbReference>
<organism evidence="4 5">
    <name type="scientific">Campylobacter upsaliensis</name>
    <dbReference type="NCBI Taxonomy" id="28080"/>
    <lineage>
        <taxon>Bacteria</taxon>
        <taxon>Pseudomonadati</taxon>
        <taxon>Campylobacterota</taxon>
        <taxon>Epsilonproteobacteria</taxon>
        <taxon>Campylobacterales</taxon>
        <taxon>Campylobacteraceae</taxon>
        <taxon>Campylobacter</taxon>
    </lineage>
</organism>
<dbReference type="SUPFAM" id="SSF140931">
    <property type="entry name" value="Fic-like"/>
    <property type="match status" value="1"/>
</dbReference>
<name>A0A5L4UX63_CAMUP</name>
<keyword evidence="5" id="KW-1185">Reference proteome</keyword>
<proteinExistence type="predicted"/>
<sequence length="256" mass="29735">MKDILSQIDTLADFVNKNPLNPKFEQSLNENFKLHYTYDSNAIEGNTLTLIETKVVLEGITIGGKTLREHFEVINHAEAIQLIEDLAKNKENLSEYQIKCIHHLILKGIDDKNAGVYRNTEVYISGARHIPPSYINVLSEMDNFIKWYQNESLALHPVIRASRVHINFVGIHPFIDGNGRTSRLLMNLELLKAKLPAINIKNDRKLKYYEALDKAHYENDFYDFDMLIADYVLQRLEEKKELILKENAKNILRNKR</sequence>
<dbReference type="PROSITE" id="PS51459">
    <property type="entry name" value="FIDO"/>
    <property type="match status" value="1"/>
</dbReference>
<evidence type="ECO:0000256" key="2">
    <source>
        <dbReference type="PIRSR" id="PIRSR640198-2"/>
    </source>
</evidence>